<accession>A0A545U6W1</accession>
<dbReference type="AlphaFoldDB" id="A0A545U6W1"/>
<comment type="caution">
    <text evidence="1">The sequence shown here is derived from an EMBL/GenBank/DDBJ whole genome shotgun (WGS) entry which is preliminary data.</text>
</comment>
<reference evidence="1 2" key="1">
    <citation type="submission" date="2019-06" db="EMBL/GenBank/DDBJ databases">
        <title>Whole genome sequence for Cellvibrionaceae sp. R142.</title>
        <authorList>
            <person name="Wang G."/>
        </authorList>
    </citation>
    <scope>NUCLEOTIDE SEQUENCE [LARGE SCALE GENOMIC DNA]</scope>
    <source>
        <strain evidence="1 2">R142</strain>
    </source>
</reference>
<gene>
    <name evidence="1" type="ORF">FKG94_02850</name>
</gene>
<name>A0A545U6W1_9GAMM</name>
<keyword evidence="2" id="KW-1185">Reference proteome</keyword>
<sequence length="191" mass="21212">MPGTSIGEFEKVGREGLVQKCKSVLAAGGTVYLGETHTSGDAREICCEILATCCVQYLCIEYDSSLQKNSSSEEILKMIDYQESGPMGHAPPVPMRTVIETCNKADTKVVLADNQLTTSKKRQRHFAKQVVKCRHRVDRAGRGVLVLIGSDHLKDVNGKVNVWRALQRIVYKGLSFVHGQWGTCRMVWQLS</sequence>
<organism evidence="1 2">
    <name type="scientific">Exilibacterium tricleocarpae</name>
    <dbReference type="NCBI Taxonomy" id="2591008"/>
    <lineage>
        <taxon>Bacteria</taxon>
        <taxon>Pseudomonadati</taxon>
        <taxon>Pseudomonadota</taxon>
        <taxon>Gammaproteobacteria</taxon>
        <taxon>Cellvibrionales</taxon>
        <taxon>Cellvibrionaceae</taxon>
        <taxon>Exilibacterium</taxon>
    </lineage>
</organism>
<protein>
    <submittedName>
        <fullName evidence="1">Uncharacterized protein</fullName>
    </submittedName>
</protein>
<evidence type="ECO:0000313" key="2">
    <source>
        <dbReference type="Proteomes" id="UP000319732"/>
    </source>
</evidence>
<dbReference type="RefSeq" id="WP_142902690.1">
    <property type="nucleotide sequence ID" value="NZ_ML660088.1"/>
</dbReference>
<evidence type="ECO:0000313" key="1">
    <source>
        <dbReference type="EMBL" id="TQV85143.1"/>
    </source>
</evidence>
<proteinExistence type="predicted"/>
<dbReference type="Proteomes" id="UP000319732">
    <property type="component" value="Unassembled WGS sequence"/>
</dbReference>
<dbReference type="EMBL" id="VHSG01000004">
    <property type="protein sequence ID" value="TQV85143.1"/>
    <property type="molecule type" value="Genomic_DNA"/>
</dbReference>